<organism evidence="1 2">
    <name type="scientific">Candidatus Enterovibrio escicola</name>
    <dbReference type="NCBI Taxonomy" id="1927127"/>
    <lineage>
        <taxon>Bacteria</taxon>
        <taxon>Pseudomonadati</taxon>
        <taxon>Pseudomonadota</taxon>
        <taxon>Gammaproteobacteria</taxon>
        <taxon>Vibrionales</taxon>
        <taxon>Vibrionaceae</taxon>
        <taxon>Enterovibrio</taxon>
    </lineage>
</organism>
<accession>A0A2A5T2F5</accession>
<dbReference type="EMBL" id="NBYY01000022">
    <property type="protein sequence ID" value="PCS22349.1"/>
    <property type="molecule type" value="Genomic_DNA"/>
</dbReference>
<keyword evidence="2" id="KW-1185">Reference proteome</keyword>
<proteinExistence type="predicted"/>
<dbReference type="Proteomes" id="UP000219020">
    <property type="component" value="Unassembled WGS sequence"/>
</dbReference>
<gene>
    <name evidence="1" type="ORF">BTN49_2078</name>
</gene>
<name>A0A2A5T2F5_9GAMM</name>
<protein>
    <submittedName>
        <fullName evidence="1">Uncharacterized protein</fullName>
    </submittedName>
</protein>
<evidence type="ECO:0000313" key="1">
    <source>
        <dbReference type="EMBL" id="PCS22349.1"/>
    </source>
</evidence>
<reference evidence="2" key="1">
    <citation type="submission" date="2017-04" db="EMBL/GenBank/DDBJ databases">
        <title>Genome evolution of the luminous symbionts of deep sea anglerfish.</title>
        <authorList>
            <person name="Hendry T.A."/>
        </authorList>
    </citation>
    <scope>NUCLEOTIDE SEQUENCE [LARGE SCALE GENOMIC DNA]</scope>
</reference>
<dbReference type="AlphaFoldDB" id="A0A2A5T2F5"/>
<comment type="caution">
    <text evidence="1">The sequence shown here is derived from an EMBL/GenBank/DDBJ whole genome shotgun (WGS) entry which is preliminary data.</text>
</comment>
<sequence>MQLILKSFLGKQAKGLSTNSVSRLKQQWEVEYDQWRKCDLSKRQYLYI</sequence>
<evidence type="ECO:0000313" key="2">
    <source>
        <dbReference type="Proteomes" id="UP000219020"/>
    </source>
</evidence>